<sequence>MAIFHLSMTIAKREGGKRSLIAMAAYRSSEKLYSELYEKYNYYQHRDVQPEAFILKPDYVPDEFLDRQTLWNKMELAEKSSKAQLCREINVALPIELNHNDQRSLIEEFAKENFVREGMIADIAIHRDDENNPHAHIMLTMRGVDSEGNILNKRKRIPKLDEHGNQLFNEKGQRITVSIKTNNWDRKSFVSEIRKNWADTVNRYFRERGIDQQITEKSHAELGKKELPTIHEGIYSKKLAEKDIISDLKQKNLDIQSFNDVLSELEKLEDQEKVLKQDHNFKLKFEKSFSPLEKKELKNLSQELKLFVNDENIEKRLSELKRWENSLVFNNKMEIQKQRLMLSKISDERDMLKQANKILDQQAERFFKKAYPALNIDKFSKHEIRAMVNETIFRKELLNKDQLAQVIYNERIVEVEENRKIFKEKPFQTNRYLELKIQQVNNQLSKETDPEKREVLALKQQKLEGLKQGLKEYVQAEVEQKFNRSVSFDSVIEGEMLLAKSSYYQTLNLDELEGNTRFSSEELNSMLEQSRGYLVNIQSVKIPNDCQGVFFIQDSMQHIDELSPLAKQNLKKIVYRNTYLPESDQRELAHQINHSDPNQSMTTNDQELQKGELAVKMFQLSKAIHYLLNGSGNQPQKKRNLDKLIKQTKAKENHELKRNIPLR</sequence>
<dbReference type="Gene3D" id="3.30.930.30">
    <property type="match status" value="1"/>
</dbReference>
<evidence type="ECO:0000256" key="1">
    <source>
        <dbReference type="ARBA" id="ARBA00010873"/>
    </source>
</evidence>
<reference evidence="6 7" key="1">
    <citation type="submission" date="2017-05" db="EMBL/GenBank/DDBJ databases">
        <title>The Genome Sequence of Enterococcus faecium 7H8_DIV0219.</title>
        <authorList>
            <consortium name="The Broad Institute Genomics Platform"/>
            <consortium name="The Broad Institute Genomic Center for Infectious Diseases"/>
            <person name="Earl A."/>
            <person name="Manson A."/>
            <person name="Schwartman J."/>
            <person name="Gilmore M."/>
            <person name="Abouelleil A."/>
            <person name="Cao P."/>
            <person name="Chapman S."/>
            <person name="Cusick C."/>
            <person name="Shea T."/>
            <person name="Young S."/>
            <person name="Neafsey D."/>
            <person name="Nusbaum C."/>
            <person name="Birren B."/>
        </authorList>
    </citation>
    <scope>NUCLEOTIDE SEQUENCE [LARGE SCALE GENOMIC DNA]</scope>
    <source>
        <strain evidence="6 7">7H8_DIV0219</strain>
    </source>
</reference>
<dbReference type="Pfam" id="PF03389">
    <property type="entry name" value="MobA_MobL"/>
    <property type="match status" value="1"/>
</dbReference>
<protein>
    <recommendedName>
        <fullName evidence="8">MobA/MobL family protein</fullName>
    </recommendedName>
</protein>
<keyword evidence="3" id="KW-0175">Coiled coil</keyword>
<organism evidence="6 7">
    <name type="scientific">Enterococcus faecium</name>
    <name type="common">Streptococcus faecium</name>
    <dbReference type="NCBI Taxonomy" id="1352"/>
    <lineage>
        <taxon>Bacteria</taxon>
        <taxon>Bacillati</taxon>
        <taxon>Bacillota</taxon>
        <taxon>Bacilli</taxon>
        <taxon>Lactobacillales</taxon>
        <taxon>Enterococcaceae</taxon>
        <taxon>Enterococcus</taxon>
    </lineage>
</organism>
<evidence type="ECO:0000313" key="6">
    <source>
        <dbReference type="EMBL" id="OTN86653.1"/>
    </source>
</evidence>
<feature type="domain" description="MobA/MobL protein" evidence="4">
    <location>
        <begin position="18"/>
        <end position="242"/>
    </location>
</feature>
<feature type="domain" description="Nicking enzyme C-terminal middle helical" evidence="5">
    <location>
        <begin position="289"/>
        <end position="394"/>
    </location>
</feature>
<proteinExistence type="inferred from homology"/>
<evidence type="ECO:0008006" key="8">
    <source>
        <dbReference type="Google" id="ProtNLM"/>
    </source>
</evidence>
<dbReference type="RefSeq" id="WP_086319830.1">
    <property type="nucleotide sequence ID" value="NZ_NGKW01000016.1"/>
</dbReference>
<evidence type="ECO:0000313" key="7">
    <source>
        <dbReference type="Proteomes" id="UP000194885"/>
    </source>
</evidence>
<dbReference type="Proteomes" id="UP000194885">
    <property type="component" value="Unassembled WGS sequence"/>
</dbReference>
<comment type="caution">
    <text evidence="6">The sequence shown here is derived from an EMBL/GenBank/DDBJ whole genome shotgun (WGS) entry which is preliminary data.</text>
</comment>
<dbReference type="Pfam" id="PF18208">
    <property type="entry name" value="NES_C_h"/>
    <property type="match status" value="1"/>
</dbReference>
<dbReference type="AlphaFoldDB" id="A0A242B019"/>
<evidence type="ECO:0000256" key="3">
    <source>
        <dbReference type="SAM" id="Coils"/>
    </source>
</evidence>
<dbReference type="NCBIfam" id="NF041496">
    <property type="entry name" value="MobQ"/>
    <property type="match status" value="1"/>
</dbReference>
<accession>A0A242B019</accession>
<feature type="coiled-coil region" evidence="3">
    <location>
        <begin position="248"/>
        <end position="278"/>
    </location>
</feature>
<name>A0A242B019_ENTFC</name>
<evidence type="ECO:0000256" key="2">
    <source>
        <dbReference type="ARBA" id="ARBA00022971"/>
    </source>
</evidence>
<keyword evidence="2" id="KW-0184">Conjugation</keyword>
<dbReference type="InterPro" id="IPR040834">
    <property type="entry name" value="NES_C_h"/>
</dbReference>
<evidence type="ECO:0000259" key="4">
    <source>
        <dbReference type="Pfam" id="PF03389"/>
    </source>
</evidence>
<evidence type="ECO:0000259" key="5">
    <source>
        <dbReference type="Pfam" id="PF18208"/>
    </source>
</evidence>
<gene>
    <name evidence="6" type="ORF">A5810_002998</name>
</gene>
<comment type="similarity">
    <text evidence="1">Belongs to the MobA/MobL family.</text>
</comment>
<dbReference type="EMBL" id="NGKW01000016">
    <property type="protein sequence ID" value="OTN86653.1"/>
    <property type="molecule type" value="Genomic_DNA"/>
</dbReference>
<dbReference type="InterPro" id="IPR005053">
    <property type="entry name" value="MobA_MobL"/>
</dbReference>